<sequence>MDMYDKTYNSPEEKAELFGTLLAEIFTENIEPNFDSTHKKIIDDFIEEKGSNLFVTNPTDKDLDEDISIEELDEALKSINRKSSPGPDKITNKHLSNLGIHSKHLILKIINLSWKEGIILDDWKIAKITMLEKDVSDKNNPFLL</sequence>
<accession>A0A813RW67</accession>
<protein>
    <submittedName>
        <fullName evidence="1">Uncharacterized protein</fullName>
    </submittedName>
</protein>
<dbReference type="EMBL" id="CAJNOC010000660">
    <property type="protein sequence ID" value="CAF0788520.1"/>
    <property type="molecule type" value="Genomic_DNA"/>
</dbReference>
<dbReference type="OrthoDB" id="425681at2759"/>
<comment type="caution">
    <text evidence="1">The sequence shown here is derived from an EMBL/GenBank/DDBJ whole genome shotgun (WGS) entry which is preliminary data.</text>
</comment>
<organism evidence="1 2">
    <name type="scientific">Brachionus calyciflorus</name>
    <dbReference type="NCBI Taxonomy" id="104777"/>
    <lineage>
        <taxon>Eukaryota</taxon>
        <taxon>Metazoa</taxon>
        <taxon>Spiralia</taxon>
        <taxon>Gnathifera</taxon>
        <taxon>Rotifera</taxon>
        <taxon>Eurotatoria</taxon>
        <taxon>Monogononta</taxon>
        <taxon>Pseudotrocha</taxon>
        <taxon>Ploima</taxon>
        <taxon>Brachionidae</taxon>
        <taxon>Brachionus</taxon>
    </lineage>
</organism>
<proteinExistence type="predicted"/>
<keyword evidence="2" id="KW-1185">Reference proteome</keyword>
<evidence type="ECO:0000313" key="2">
    <source>
        <dbReference type="Proteomes" id="UP000663879"/>
    </source>
</evidence>
<dbReference type="Proteomes" id="UP000663879">
    <property type="component" value="Unassembled WGS sequence"/>
</dbReference>
<evidence type="ECO:0000313" key="1">
    <source>
        <dbReference type="EMBL" id="CAF0788520.1"/>
    </source>
</evidence>
<dbReference type="AlphaFoldDB" id="A0A813RW67"/>
<reference evidence="1" key="1">
    <citation type="submission" date="2021-02" db="EMBL/GenBank/DDBJ databases">
        <authorList>
            <person name="Nowell W R."/>
        </authorList>
    </citation>
    <scope>NUCLEOTIDE SEQUENCE</scope>
    <source>
        <strain evidence="1">Ploen Becks lab</strain>
    </source>
</reference>
<name>A0A813RW67_9BILA</name>
<gene>
    <name evidence="1" type="ORF">OXX778_LOCUS5843</name>
</gene>